<evidence type="ECO:0000256" key="1">
    <source>
        <dbReference type="SAM" id="MobiDB-lite"/>
    </source>
</evidence>
<sequence length="154" mass="16231">FASPKAMSTGPFQGLYLLRTGLGPLADYCFYQSQDIHKNTLARLSVYPDTYYDGSNAEALARNCSSTPGCLGFNTLQYLKTTADMSLLRPLPSVFKAGGQGVYLKAMLPAPPPSPVPPSPPSPLSPSPSPPRTPTAPPLSPNPPSPKPPAPPKP</sequence>
<organism evidence="2 3">
    <name type="scientific">Astrephomene gubernaculifera</name>
    <dbReference type="NCBI Taxonomy" id="47775"/>
    <lineage>
        <taxon>Eukaryota</taxon>
        <taxon>Viridiplantae</taxon>
        <taxon>Chlorophyta</taxon>
        <taxon>core chlorophytes</taxon>
        <taxon>Chlorophyceae</taxon>
        <taxon>CS clade</taxon>
        <taxon>Chlamydomonadales</taxon>
        <taxon>Astrephomenaceae</taxon>
        <taxon>Astrephomene</taxon>
    </lineage>
</organism>
<keyword evidence="3" id="KW-1185">Reference proteome</keyword>
<feature type="region of interest" description="Disordered" evidence="1">
    <location>
        <begin position="106"/>
        <end position="154"/>
    </location>
</feature>
<gene>
    <name evidence="2" type="ORF">Agub_g14702</name>
</gene>
<feature type="compositionally biased region" description="Pro residues" evidence="1">
    <location>
        <begin position="109"/>
        <end position="154"/>
    </location>
</feature>
<reference evidence="2 3" key="1">
    <citation type="journal article" date="2021" name="Sci. Rep.">
        <title>Genome sequencing of the multicellular alga Astrephomene provides insights into convergent evolution of germ-soma differentiation.</title>
        <authorList>
            <person name="Yamashita S."/>
            <person name="Yamamoto K."/>
            <person name="Matsuzaki R."/>
            <person name="Suzuki S."/>
            <person name="Yamaguchi H."/>
            <person name="Hirooka S."/>
            <person name="Minakuchi Y."/>
            <person name="Miyagishima S."/>
            <person name="Kawachi M."/>
            <person name="Toyoda A."/>
            <person name="Nozaki H."/>
        </authorList>
    </citation>
    <scope>NUCLEOTIDE SEQUENCE [LARGE SCALE GENOMIC DNA]</scope>
    <source>
        <strain evidence="2 3">NIES-4017</strain>
    </source>
</reference>
<evidence type="ECO:0000313" key="2">
    <source>
        <dbReference type="EMBL" id="GFR52169.1"/>
    </source>
</evidence>
<dbReference type="AlphaFoldDB" id="A0AAD3E203"/>
<protein>
    <submittedName>
        <fullName evidence="2">Uncharacterized protein</fullName>
    </submittedName>
</protein>
<feature type="non-terminal residue" evidence="2">
    <location>
        <position position="154"/>
    </location>
</feature>
<accession>A0AAD3E203</accession>
<feature type="non-terminal residue" evidence="2">
    <location>
        <position position="1"/>
    </location>
</feature>
<proteinExistence type="predicted"/>
<name>A0AAD3E203_9CHLO</name>
<dbReference type="Proteomes" id="UP001054857">
    <property type="component" value="Unassembled WGS sequence"/>
</dbReference>
<dbReference type="EMBL" id="BMAR01000059">
    <property type="protein sequence ID" value="GFR52169.1"/>
    <property type="molecule type" value="Genomic_DNA"/>
</dbReference>
<comment type="caution">
    <text evidence="2">The sequence shown here is derived from an EMBL/GenBank/DDBJ whole genome shotgun (WGS) entry which is preliminary data.</text>
</comment>
<evidence type="ECO:0000313" key="3">
    <source>
        <dbReference type="Proteomes" id="UP001054857"/>
    </source>
</evidence>